<evidence type="ECO:0000313" key="6">
    <source>
        <dbReference type="Proteomes" id="UP000515203"/>
    </source>
</evidence>
<dbReference type="Pfam" id="PF00340">
    <property type="entry name" value="IL1"/>
    <property type="match status" value="1"/>
</dbReference>
<organism evidence="6 7">
    <name type="scientific">Octodon degus</name>
    <name type="common">Degu</name>
    <name type="synonym">Sciurus degus</name>
    <dbReference type="NCBI Taxonomy" id="10160"/>
    <lineage>
        <taxon>Eukaryota</taxon>
        <taxon>Metazoa</taxon>
        <taxon>Chordata</taxon>
        <taxon>Craniata</taxon>
        <taxon>Vertebrata</taxon>
        <taxon>Euteleostomi</taxon>
        <taxon>Mammalia</taxon>
        <taxon>Eutheria</taxon>
        <taxon>Euarchontoglires</taxon>
        <taxon>Glires</taxon>
        <taxon>Rodentia</taxon>
        <taxon>Hystricomorpha</taxon>
        <taxon>Octodontidae</taxon>
        <taxon>Octodon</taxon>
    </lineage>
</organism>
<dbReference type="PROSITE" id="PS00253">
    <property type="entry name" value="INTERLEUKIN_1"/>
    <property type="match status" value="1"/>
</dbReference>
<dbReference type="AlphaFoldDB" id="A0A6P3VBP0"/>
<dbReference type="Gene3D" id="2.80.10.50">
    <property type="match status" value="1"/>
</dbReference>
<dbReference type="GeneID" id="101591777"/>
<dbReference type="SMART" id="SM00125">
    <property type="entry name" value="IL1"/>
    <property type="match status" value="1"/>
</dbReference>
<evidence type="ECO:0000256" key="5">
    <source>
        <dbReference type="RuleBase" id="RU003753"/>
    </source>
</evidence>
<evidence type="ECO:0000256" key="2">
    <source>
        <dbReference type="ARBA" id="ARBA00010448"/>
    </source>
</evidence>
<dbReference type="InterPro" id="IPR000975">
    <property type="entry name" value="IL-1_fam"/>
</dbReference>
<dbReference type="CDD" id="cd23300">
    <property type="entry name" value="beta-trefoil_IL36"/>
    <property type="match status" value="1"/>
</dbReference>
<gene>
    <name evidence="7" type="primary">LOC101591777</name>
</gene>
<dbReference type="PRINTS" id="PR00264">
    <property type="entry name" value="INTERLEUKIN1"/>
</dbReference>
<dbReference type="GO" id="GO:0071222">
    <property type="term" value="P:cellular response to lipopolysaccharide"/>
    <property type="evidence" value="ECO:0007669"/>
    <property type="project" value="TreeGrafter"/>
</dbReference>
<comment type="similarity">
    <text evidence="2 5">Belongs to the IL-1 family.</text>
</comment>
<keyword evidence="4" id="KW-1015">Disulfide bond</keyword>
<dbReference type="GO" id="GO:0019221">
    <property type="term" value="P:cytokine-mediated signaling pathway"/>
    <property type="evidence" value="ECO:0007669"/>
    <property type="project" value="TreeGrafter"/>
</dbReference>
<evidence type="ECO:0000256" key="4">
    <source>
        <dbReference type="ARBA" id="ARBA00023157"/>
    </source>
</evidence>
<dbReference type="GO" id="GO:0045582">
    <property type="term" value="P:positive regulation of T cell differentiation"/>
    <property type="evidence" value="ECO:0007669"/>
    <property type="project" value="TreeGrafter"/>
</dbReference>
<dbReference type="InterPro" id="IPR008996">
    <property type="entry name" value="IL1/FGF"/>
</dbReference>
<dbReference type="GO" id="GO:0005149">
    <property type="term" value="F:interleukin-1 receptor binding"/>
    <property type="evidence" value="ECO:0007669"/>
    <property type="project" value="UniProtKB-UniRule"/>
</dbReference>
<evidence type="ECO:0000313" key="7">
    <source>
        <dbReference type="RefSeq" id="XP_012370609.2"/>
    </source>
</evidence>
<comment type="subcellular location">
    <subcellularLocation>
        <location evidence="1 5">Secreted</location>
    </subcellularLocation>
</comment>
<dbReference type="SUPFAM" id="SSF50353">
    <property type="entry name" value="Cytokine"/>
    <property type="match status" value="1"/>
</dbReference>
<dbReference type="GO" id="GO:0002437">
    <property type="term" value="P:inflammatory response to antigenic stimulus"/>
    <property type="evidence" value="ECO:0007669"/>
    <property type="project" value="TreeGrafter"/>
</dbReference>
<keyword evidence="3 5" id="KW-0964">Secreted</keyword>
<dbReference type="GO" id="GO:0010628">
    <property type="term" value="P:positive regulation of gene expression"/>
    <property type="evidence" value="ECO:0007669"/>
    <property type="project" value="TreeGrafter"/>
</dbReference>
<dbReference type="InterPro" id="IPR020877">
    <property type="entry name" value="IL-1_CS"/>
</dbReference>
<sequence length="225" mass="25903">MATLRGSKEEEQPYTERTVHTYYPVTPLYVSAQPGAGRWKTLEDVMLYRNFPTASVLETERPRYYDIRDLRQMVWVLCGDVLITAPSSSNTEPVTLEVIACRCPELRDKERGNWVYLGIKNKNLSLRCTETEGKPTLQLEEIYIMELYWKKIPQESYLFVHSMEGSTSTFESLIYPDWFIATSSVPGEPVFLTQNRGFTSNTNFYLDPKDYISSGIFVPCSSRNG</sequence>
<dbReference type="GO" id="GO:0005125">
    <property type="term" value="F:cytokine activity"/>
    <property type="evidence" value="ECO:0007669"/>
    <property type="project" value="UniProtKB-UniRule"/>
</dbReference>
<keyword evidence="6" id="KW-1185">Reference proteome</keyword>
<dbReference type="FunFam" id="2.80.10.50:FF:000013">
    <property type="entry name" value="Interleukin-1"/>
    <property type="match status" value="1"/>
</dbReference>
<dbReference type="FunCoup" id="A0A6P3VBP0">
    <property type="interactions" value="371"/>
</dbReference>
<dbReference type="Proteomes" id="UP000515203">
    <property type="component" value="Unplaced"/>
</dbReference>
<dbReference type="PANTHER" id="PTHR10078:SF24">
    <property type="entry name" value="INTERLEUKIN-36 BETA"/>
    <property type="match status" value="1"/>
</dbReference>
<proteinExistence type="inferred from homology"/>
<dbReference type="GO" id="GO:0005615">
    <property type="term" value="C:extracellular space"/>
    <property type="evidence" value="ECO:0007669"/>
    <property type="project" value="InterPro"/>
</dbReference>
<dbReference type="InterPro" id="IPR003297">
    <property type="entry name" value="IL-1RA/IL-36"/>
</dbReference>
<reference evidence="7" key="1">
    <citation type="submission" date="2025-08" db="UniProtKB">
        <authorList>
            <consortium name="RefSeq"/>
        </authorList>
    </citation>
    <scope>IDENTIFICATION</scope>
</reference>
<protein>
    <recommendedName>
        <fullName evidence="5">Interleukin-1</fullName>
    </recommendedName>
</protein>
<dbReference type="OrthoDB" id="9442925at2759"/>
<dbReference type="RefSeq" id="XP_012370609.2">
    <property type="nucleotide sequence ID" value="XM_012515155.2"/>
</dbReference>
<accession>A0A6P3VBP0</accession>
<dbReference type="InParanoid" id="A0A6P3VBP0"/>
<dbReference type="PRINTS" id="PR01360">
    <property type="entry name" value="INTRLEUKIN1X"/>
</dbReference>
<evidence type="ECO:0000256" key="3">
    <source>
        <dbReference type="ARBA" id="ARBA00022525"/>
    </source>
</evidence>
<evidence type="ECO:0000256" key="1">
    <source>
        <dbReference type="ARBA" id="ARBA00004613"/>
    </source>
</evidence>
<name>A0A6P3VBP0_OCTDE</name>
<dbReference type="PANTHER" id="PTHR10078">
    <property type="entry name" value="INTERLEUKIN-1 FAMILY MEMBER"/>
    <property type="match status" value="1"/>
</dbReference>